<keyword evidence="2" id="KW-1185">Reference proteome</keyword>
<evidence type="ECO:0000313" key="1">
    <source>
        <dbReference type="EMBL" id="CAG8761411.1"/>
    </source>
</evidence>
<sequence length="185" mass="22012">ERIEEIRSQYSKSERNRLATEYGIVKLEAYDMLKWDRHLQTPQDAYHSISEKVRTLLDATFNVFNAVGEIDFIKSWKRIEKPSHWCRMPNPLKHRQSFIFCDMLKLSMLMPFILRRFLKPHHIKSDALNNWSVNLGIKQNSVTSKLCICWAIEAKALKLAFSNTMSENIYQEFQEFLNRERDVLI</sequence>
<evidence type="ECO:0000313" key="2">
    <source>
        <dbReference type="Proteomes" id="UP000789570"/>
    </source>
</evidence>
<dbReference type="EMBL" id="CAJVPQ010022828">
    <property type="protein sequence ID" value="CAG8761411.1"/>
    <property type="molecule type" value="Genomic_DNA"/>
</dbReference>
<dbReference type="OrthoDB" id="2414281at2759"/>
<reference evidence="1" key="1">
    <citation type="submission" date="2021-06" db="EMBL/GenBank/DDBJ databases">
        <authorList>
            <person name="Kallberg Y."/>
            <person name="Tangrot J."/>
            <person name="Rosling A."/>
        </authorList>
    </citation>
    <scope>NUCLEOTIDE SEQUENCE</scope>
    <source>
        <strain evidence="1">UK204</strain>
    </source>
</reference>
<dbReference type="Proteomes" id="UP000789570">
    <property type="component" value="Unassembled WGS sequence"/>
</dbReference>
<dbReference type="AlphaFoldDB" id="A0A9N9NVR1"/>
<feature type="non-terminal residue" evidence="1">
    <location>
        <position position="1"/>
    </location>
</feature>
<accession>A0A9N9NVR1</accession>
<gene>
    <name evidence="1" type="ORF">FCALED_LOCUS16948</name>
</gene>
<proteinExistence type="predicted"/>
<protein>
    <submittedName>
        <fullName evidence="1">13105_t:CDS:1</fullName>
    </submittedName>
</protein>
<comment type="caution">
    <text evidence="1">The sequence shown here is derived from an EMBL/GenBank/DDBJ whole genome shotgun (WGS) entry which is preliminary data.</text>
</comment>
<name>A0A9N9NVR1_9GLOM</name>
<organism evidence="1 2">
    <name type="scientific">Funneliformis caledonium</name>
    <dbReference type="NCBI Taxonomy" id="1117310"/>
    <lineage>
        <taxon>Eukaryota</taxon>
        <taxon>Fungi</taxon>
        <taxon>Fungi incertae sedis</taxon>
        <taxon>Mucoromycota</taxon>
        <taxon>Glomeromycotina</taxon>
        <taxon>Glomeromycetes</taxon>
        <taxon>Glomerales</taxon>
        <taxon>Glomeraceae</taxon>
        <taxon>Funneliformis</taxon>
    </lineage>
</organism>